<organism evidence="1 2">
    <name type="scientific">Scortum barcoo</name>
    <name type="common">barcoo grunter</name>
    <dbReference type="NCBI Taxonomy" id="214431"/>
    <lineage>
        <taxon>Eukaryota</taxon>
        <taxon>Metazoa</taxon>
        <taxon>Chordata</taxon>
        <taxon>Craniata</taxon>
        <taxon>Vertebrata</taxon>
        <taxon>Euteleostomi</taxon>
        <taxon>Actinopterygii</taxon>
        <taxon>Neopterygii</taxon>
        <taxon>Teleostei</taxon>
        <taxon>Neoteleostei</taxon>
        <taxon>Acanthomorphata</taxon>
        <taxon>Eupercaria</taxon>
        <taxon>Centrarchiformes</taxon>
        <taxon>Terapontoidei</taxon>
        <taxon>Terapontidae</taxon>
        <taxon>Scortum</taxon>
    </lineage>
</organism>
<name>A0ACB8VWY4_9TELE</name>
<accession>A0ACB8VWY4</accession>
<sequence>MSLGWPGNASGHFPPEELVEVSGVREVWASLLRLLPPRPGPGSSSRPTTDPTTQITQTLRPGDLRPQLNCLNPHAGLPPLAGSLTRRTRCRGHGLRTRGGSQHRHSYNTRSVRAPEPKQEPETETETEESECDSEPHFKVVPGRAAASHFSSHKEELCGLGDARLTDLIRHARHAENQITAEKTRESDNREKQAHAAHLILVKTFAENMAGNEQQ</sequence>
<dbReference type="Proteomes" id="UP000831701">
    <property type="component" value="Chromosome 17"/>
</dbReference>
<keyword evidence="2" id="KW-1185">Reference proteome</keyword>
<gene>
    <name evidence="1" type="ORF">L3Q82_014538</name>
</gene>
<proteinExistence type="predicted"/>
<reference evidence="1" key="1">
    <citation type="submission" date="2022-04" db="EMBL/GenBank/DDBJ databases">
        <title>Jade perch genome.</title>
        <authorList>
            <person name="Chao B."/>
        </authorList>
    </citation>
    <scope>NUCLEOTIDE SEQUENCE</scope>
    <source>
        <strain evidence="1">CB-2022</strain>
    </source>
</reference>
<comment type="caution">
    <text evidence="1">The sequence shown here is derived from an EMBL/GenBank/DDBJ whole genome shotgun (WGS) entry which is preliminary data.</text>
</comment>
<dbReference type="EMBL" id="CM041547">
    <property type="protein sequence ID" value="KAI3360230.1"/>
    <property type="molecule type" value="Genomic_DNA"/>
</dbReference>
<evidence type="ECO:0000313" key="2">
    <source>
        <dbReference type="Proteomes" id="UP000831701"/>
    </source>
</evidence>
<protein>
    <submittedName>
        <fullName evidence="1">Uncharacterized protein</fullName>
    </submittedName>
</protein>
<evidence type="ECO:0000313" key="1">
    <source>
        <dbReference type="EMBL" id="KAI3360230.1"/>
    </source>
</evidence>